<sequence>MQHILMLTLYPSNAPISYAITIAREGQCAAAANPR</sequence>
<dbReference type="EMBL" id="QJJY01000002">
    <property type="protein sequence ID" value="PXX39609.1"/>
    <property type="molecule type" value="Genomic_DNA"/>
</dbReference>
<reference evidence="1 2" key="1">
    <citation type="submission" date="2018-05" db="EMBL/GenBank/DDBJ databases">
        <title>Comparative genomics of bacterial root endophytes of switchgrass collected from native prairies over two seasons.</title>
        <authorList>
            <person name="Tang Y."/>
        </authorList>
    </citation>
    <scope>NUCLEOTIDE SEQUENCE [LARGE SCALE GENOMIC DNA]</scope>
    <source>
        <strain evidence="1 2">NFIX32</strain>
    </source>
</reference>
<comment type="caution">
    <text evidence="1">The sequence shown here is derived from an EMBL/GenBank/DDBJ whole genome shotgun (WGS) entry which is preliminary data.</text>
</comment>
<name>A0A318IVY8_BURPY</name>
<proteinExistence type="predicted"/>
<accession>A0A318IVY8</accession>
<protein>
    <submittedName>
        <fullName evidence="1">Uncharacterized protein</fullName>
    </submittedName>
</protein>
<dbReference type="AlphaFoldDB" id="A0A318IVY8"/>
<gene>
    <name evidence="1" type="ORF">NA66_1002740</name>
</gene>
<dbReference type="Proteomes" id="UP000247755">
    <property type="component" value="Unassembled WGS sequence"/>
</dbReference>
<organism evidence="1 2">
    <name type="scientific">Burkholderia pyrrocinia</name>
    <name type="common">Pseudomonas pyrrocinia</name>
    <dbReference type="NCBI Taxonomy" id="60550"/>
    <lineage>
        <taxon>Bacteria</taxon>
        <taxon>Pseudomonadati</taxon>
        <taxon>Pseudomonadota</taxon>
        <taxon>Betaproteobacteria</taxon>
        <taxon>Burkholderiales</taxon>
        <taxon>Burkholderiaceae</taxon>
        <taxon>Burkholderia</taxon>
        <taxon>Burkholderia cepacia complex</taxon>
    </lineage>
</organism>
<evidence type="ECO:0000313" key="1">
    <source>
        <dbReference type="EMBL" id="PXX39609.1"/>
    </source>
</evidence>
<evidence type="ECO:0000313" key="2">
    <source>
        <dbReference type="Proteomes" id="UP000247755"/>
    </source>
</evidence>